<dbReference type="InterPro" id="IPR011856">
    <property type="entry name" value="tRNA_endonuc-like_dom_sf"/>
</dbReference>
<evidence type="ECO:0000256" key="1">
    <source>
        <dbReference type="ARBA" id="ARBA00006738"/>
    </source>
</evidence>
<dbReference type="EMBL" id="JACIJB010000012">
    <property type="protein sequence ID" value="MBB5661531.1"/>
    <property type="molecule type" value="Genomic_DNA"/>
</dbReference>
<dbReference type="RefSeq" id="WP_311717684.1">
    <property type="nucleotide sequence ID" value="NZ_JACIJB010000012.1"/>
</dbReference>
<keyword evidence="4" id="KW-0255">Endonuclease</keyword>
<dbReference type="GO" id="GO:0003676">
    <property type="term" value="F:nucleic acid binding"/>
    <property type="evidence" value="ECO:0007669"/>
    <property type="project" value="InterPro"/>
</dbReference>
<dbReference type="InterPro" id="IPR003509">
    <property type="entry name" value="UPF0102_YraN-like"/>
</dbReference>
<feature type="region of interest" description="Disordered" evidence="3">
    <location>
        <begin position="1"/>
        <end position="21"/>
    </location>
</feature>
<dbReference type="InterPro" id="IPR011335">
    <property type="entry name" value="Restrct_endonuc-II-like"/>
</dbReference>
<dbReference type="GO" id="GO:0004519">
    <property type="term" value="F:endonuclease activity"/>
    <property type="evidence" value="ECO:0007669"/>
    <property type="project" value="UniProtKB-KW"/>
</dbReference>
<keyword evidence="4" id="KW-0378">Hydrolase</keyword>
<reference evidence="4 5" key="1">
    <citation type="submission" date="2020-08" db="EMBL/GenBank/DDBJ databases">
        <title>Genomic Encyclopedia of Type Strains, Phase IV (KMG-IV): sequencing the most valuable type-strain genomes for metagenomic binning, comparative biology and taxonomic classification.</title>
        <authorList>
            <person name="Goeker M."/>
        </authorList>
    </citation>
    <scope>NUCLEOTIDE SEQUENCE [LARGE SCALE GENOMIC DNA]</scope>
    <source>
        <strain evidence="4 5">DSM 24448</strain>
    </source>
</reference>
<evidence type="ECO:0000313" key="5">
    <source>
        <dbReference type="Proteomes" id="UP000548978"/>
    </source>
</evidence>
<dbReference type="Proteomes" id="UP000548978">
    <property type="component" value="Unassembled WGS sequence"/>
</dbReference>
<proteinExistence type="inferred from homology"/>
<dbReference type="Gene3D" id="3.40.1350.10">
    <property type="match status" value="1"/>
</dbReference>
<dbReference type="AlphaFoldDB" id="A0A7W9A518"/>
<gene>
    <name evidence="4" type="ORF">FHS65_002294</name>
</gene>
<comment type="similarity">
    <text evidence="1 2">Belongs to the UPF0102 family.</text>
</comment>
<comment type="caution">
    <text evidence="4">The sequence shown here is derived from an EMBL/GenBank/DDBJ whole genome shotgun (WGS) entry which is preliminary data.</text>
</comment>
<evidence type="ECO:0000313" key="4">
    <source>
        <dbReference type="EMBL" id="MBB5661531.1"/>
    </source>
</evidence>
<dbReference type="HAMAP" id="MF_00048">
    <property type="entry name" value="UPF0102"/>
    <property type="match status" value="1"/>
</dbReference>
<keyword evidence="4" id="KW-0540">Nuclease</keyword>
<keyword evidence="5" id="KW-1185">Reference proteome</keyword>
<dbReference type="PANTHER" id="PTHR34039">
    <property type="entry name" value="UPF0102 PROTEIN YRAN"/>
    <property type="match status" value="1"/>
</dbReference>
<dbReference type="PANTHER" id="PTHR34039:SF1">
    <property type="entry name" value="UPF0102 PROTEIN YRAN"/>
    <property type="match status" value="1"/>
</dbReference>
<dbReference type="Pfam" id="PF02021">
    <property type="entry name" value="UPF0102"/>
    <property type="match status" value="1"/>
</dbReference>
<dbReference type="NCBIfam" id="NF009151">
    <property type="entry name" value="PRK12497.1-5"/>
    <property type="match status" value="1"/>
</dbReference>
<sequence length="139" mass="15341">MTPTAPDRREGRTRKGRLAHHEGHAAEWTAAVWLMLKGYQILGFRLKTRHGELDILARRGSVLAAVEVKRRATRAAAIEALGPVQHGRLVRAAGAVRKARPGLKGLTLRLDLIALAPGRLPRHIRGLAAETDLDSRYRL</sequence>
<evidence type="ECO:0000256" key="2">
    <source>
        <dbReference type="HAMAP-Rule" id="MF_00048"/>
    </source>
</evidence>
<name>A0A7W9A518_9CAUL</name>
<dbReference type="SUPFAM" id="SSF52980">
    <property type="entry name" value="Restriction endonuclease-like"/>
    <property type="match status" value="1"/>
</dbReference>
<accession>A0A7W9A518</accession>
<organism evidence="4 5">
    <name type="scientific">Brevundimonas halotolerans</name>
    <dbReference type="NCBI Taxonomy" id="69670"/>
    <lineage>
        <taxon>Bacteria</taxon>
        <taxon>Pseudomonadati</taxon>
        <taxon>Pseudomonadota</taxon>
        <taxon>Alphaproteobacteria</taxon>
        <taxon>Caulobacterales</taxon>
        <taxon>Caulobacteraceae</taxon>
        <taxon>Brevundimonas</taxon>
    </lineage>
</organism>
<evidence type="ECO:0000256" key="3">
    <source>
        <dbReference type="SAM" id="MobiDB-lite"/>
    </source>
</evidence>
<feature type="compositionally biased region" description="Basic and acidic residues" evidence="3">
    <location>
        <begin position="1"/>
        <end position="10"/>
    </location>
</feature>
<protein>
    <recommendedName>
        <fullName evidence="2">UPF0102 protein FHS65_002294</fullName>
    </recommendedName>
</protein>